<dbReference type="GO" id="GO:0005634">
    <property type="term" value="C:nucleus"/>
    <property type="evidence" value="ECO:0007669"/>
    <property type="project" value="UniProtKB-SubCell"/>
</dbReference>
<evidence type="ECO:0000313" key="8">
    <source>
        <dbReference type="Proteomes" id="UP000657918"/>
    </source>
</evidence>
<keyword evidence="2" id="KW-0805">Transcription regulation</keyword>
<dbReference type="PROSITE" id="PS50985">
    <property type="entry name" value="GRAS"/>
    <property type="match status" value="1"/>
</dbReference>
<keyword evidence="4" id="KW-0539">Nucleus</keyword>
<dbReference type="Pfam" id="PF03514">
    <property type="entry name" value="GRAS"/>
    <property type="match status" value="1"/>
</dbReference>
<organism evidence="7 8">
    <name type="scientific">Salix dunnii</name>
    <dbReference type="NCBI Taxonomy" id="1413687"/>
    <lineage>
        <taxon>Eukaryota</taxon>
        <taxon>Viridiplantae</taxon>
        <taxon>Streptophyta</taxon>
        <taxon>Embryophyta</taxon>
        <taxon>Tracheophyta</taxon>
        <taxon>Spermatophyta</taxon>
        <taxon>Magnoliopsida</taxon>
        <taxon>eudicotyledons</taxon>
        <taxon>Gunneridae</taxon>
        <taxon>Pentapetalae</taxon>
        <taxon>rosids</taxon>
        <taxon>fabids</taxon>
        <taxon>Malpighiales</taxon>
        <taxon>Salicaceae</taxon>
        <taxon>Saliceae</taxon>
        <taxon>Salix</taxon>
    </lineage>
</organism>
<keyword evidence="3" id="KW-0804">Transcription</keyword>
<dbReference type="Proteomes" id="UP000657918">
    <property type="component" value="Unassembled WGS sequence"/>
</dbReference>
<evidence type="ECO:0000256" key="5">
    <source>
        <dbReference type="PROSITE-ProRule" id="PRU01191"/>
    </source>
</evidence>
<evidence type="ECO:0000256" key="6">
    <source>
        <dbReference type="SAM" id="MobiDB-lite"/>
    </source>
</evidence>
<feature type="region of interest" description="Leucine repeat II (LRII)" evidence="5">
    <location>
        <begin position="245"/>
        <end position="277"/>
    </location>
</feature>
<evidence type="ECO:0000313" key="7">
    <source>
        <dbReference type="EMBL" id="KAF9687232.1"/>
    </source>
</evidence>
<dbReference type="EMBL" id="JADGMS010000002">
    <property type="protein sequence ID" value="KAF9687232.1"/>
    <property type="molecule type" value="Genomic_DNA"/>
</dbReference>
<protein>
    <recommendedName>
        <fullName evidence="9">Nodulation signaling pathway 2-like protein</fullName>
    </recommendedName>
</protein>
<accession>A0A835N6J9</accession>
<comment type="caution">
    <text evidence="7">The sequence shown here is derived from an EMBL/GenBank/DDBJ whole genome shotgun (WGS) entry which is preliminary data.</text>
</comment>
<proteinExistence type="inferred from homology"/>
<evidence type="ECO:0008006" key="9">
    <source>
        <dbReference type="Google" id="ProtNLM"/>
    </source>
</evidence>
<feature type="region of interest" description="Disordered" evidence="6">
    <location>
        <begin position="124"/>
        <end position="153"/>
    </location>
</feature>
<dbReference type="AlphaFoldDB" id="A0A835N6J9"/>
<evidence type="ECO:0000256" key="4">
    <source>
        <dbReference type="ARBA" id="ARBA00023242"/>
    </source>
</evidence>
<feature type="short sequence motif" description="VHIID" evidence="5">
    <location>
        <begin position="192"/>
        <end position="196"/>
    </location>
</feature>
<feature type="region of interest" description="SAW" evidence="5">
    <location>
        <begin position="382"/>
        <end position="454"/>
    </location>
</feature>
<keyword evidence="8" id="KW-1185">Reference proteome</keyword>
<comment type="subcellular location">
    <subcellularLocation>
        <location evidence="1">Nucleus</location>
    </subcellularLocation>
</comment>
<evidence type="ECO:0000256" key="1">
    <source>
        <dbReference type="ARBA" id="ARBA00004123"/>
    </source>
</evidence>
<dbReference type="PANTHER" id="PTHR31636">
    <property type="entry name" value="OSJNBA0084A10.13 PROTEIN-RELATED"/>
    <property type="match status" value="1"/>
</dbReference>
<comment type="similarity">
    <text evidence="5">Belongs to the GRAS family.</text>
</comment>
<gene>
    <name evidence="7" type="ORF">SADUNF_Sadunf02G0072200</name>
</gene>
<sequence>MVDWEALPGPHDDFQDLIDSMMDDGALTNQSIRLTPETSNSMSTSGTVFVDEETSCIDDMKGLRLVHLLIAAAEALTGLNKNRDLARVILVRLKELVTPNDGTNMERLAAYFTDALQGLLEGTGGIHSNKHHSETNNGPYHHHHRDDPQQRHHQSDVLGAFQLLQDMSPYVKFGHFTANQAILEAVADDRRIHIVDYDIMEGIQWASLMQALVSRKDGPPTPHLKITALSRGGGSSRRFIGSVQETGRRLVAFAASIGLTFSFHQCRLDSDETFRPSALKLVRGEALVMNCMLHLPHFSYRAPDSVASFLYGAKTLNPRLLTMVEEEVGPIGDGGFVGRFMDSLHHYSAFYDSLEAGFPMQGRARGLVERVILGPRICWSLAQIYRARGEEACPWGVWLAARGFRPVKVSFANHCQAKLLLGVFNDGYRVEESASNRLVLGWKSRPKLNVNVQD</sequence>
<dbReference type="OrthoDB" id="646981at2759"/>
<name>A0A835N6J9_9ROSI</name>
<evidence type="ECO:0000256" key="3">
    <source>
        <dbReference type="ARBA" id="ARBA00023163"/>
    </source>
</evidence>
<comment type="caution">
    <text evidence="5">Lacks conserved residue(s) required for the propagation of feature annotation.</text>
</comment>
<evidence type="ECO:0000256" key="2">
    <source>
        <dbReference type="ARBA" id="ARBA00023015"/>
    </source>
</evidence>
<dbReference type="InterPro" id="IPR005202">
    <property type="entry name" value="TF_GRAS"/>
</dbReference>
<reference evidence="7 8" key="1">
    <citation type="submission" date="2020-10" db="EMBL/GenBank/DDBJ databases">
        <title>Plant Genome Project.</title>
        <authorList>
            <person name="Zhang R.-G."/>
        </authorList>
    </citation>
    <scope>NUCLEOTIDE SEQUENCE [LARGE SCALE GENOMIC DNA]</scope>
    <source>
        <strain evidence="7">FAFU-HL-1</strain>
        <tissue evidence="7">Leaf</tissue>
    </source>
</reference>